<evidence type="ECO:0000313" key="3">
    <source>
        <dbReference type="Proteomes" id="UP000291151"/>
    </source>
</evidence>
<organism evidence="2 3">
    <name type="scientific">Ureibacillus thermophilus</name>
    <dbReference type="NCBI Taxonomy" id="367743"/>
    <lineage>
        <taxon>Bacteria</taxon>
        <taxon>Bacillati</taxon>
        <taxon>Bacillota</taxon>
        <taxon>Bacilli</taxon>
        <taxon>Bacillales</taxon>
        <taxon>Caryophanaceae</taxon>
        <taxon>Ureibacillus</taxon>
    </lineage>
</organism>
<evidence type="ECO:0000256" key="1">
    <source>
        <dbReference type="SAM" id="Phobius"/>
    </source>
</evidence>
<evidence type="ECO:0000313" key="2">
    <source>
        <dbReference type="EMBL" id="QBK25799.1"/>
    </source>
</evidence>
<dbReference type="EMBL" id="CP036528">
    <property type="protein sequence ID" value="QBK25799.1"/>
    <property type="molecule type" value="Genomic_DNA"/>
</dbReference>
<feature type="transmembrane region" description="Helical" evidence="1">
    <location>
        <begin position="77"/>
        <end position="98"/>
    </location>
</feature>
<dbReference type="RefSeq" id="WP_208649496.1">
    <property type="nucleotide sequence ID" value="NZ_CP036528.1"/>
</dbReference>
<keyword evidence="1" id="KW-0472">Membrane</keyword>
<gene>
    <name evidence="2" type="ORF">DKZ56_07950</name>
</gene>
<accession>A0A4P6URB5</accession>
<protein>
    <submittedName>
        <fullName evidence="2">Uncharacterized protein</fullName>
    </submittedName>
</protein>
<reference evidence="2 3" key="1">
    <citation type="submission" date="2019-02" db="EMBL/GenBank/DDBJ databases">
        <title>Ureibacillus thermophilus.</title>
        <authorList>
            <person name="Sunny J.S."/>
            <person name="Natarajan A."/>
            <person name="Saleena L.M."/>
        </authorList>
    </citation>
    <scope>NUCLEOTIDE SEQUENCE [LARGE SCALE GENOMIC DNA]</scope>
    <source>
        <strain evidence="2 3">LM102</strain>
    </source>
</reference>
<dbReference type="KEGG" id="uth:DKZ56_07950"/>
<feature type="transmembrane region" description="Helical" evidence="1">
    <location>
        <begin position="104"/>
        <end position="125"/>
    </location>
</feature>
<sequence>MFRSVYFIQYAFLLAIGFVSGVICFQAFSLDKSMNLIKLLDPRVLELSDVTLWQIFLPIIVWGLFVLFFTTHPYLHFFAKLVVAVKATFFGFGSVFLLTQQESILVYSVWWFPFQLIYCILLLALCSVFGARKAGPNRKFVFNKKLFFTLAVAFTIMGLGEIMVISYIIN</sequence>
<dbReference type="Proteomes" id="UP000291151">
    <property type="component" value="Chromosome"/>
</dbReference>
<keyword evidence="1" id="KW-0812">Transmembrane</keyword>
<feature type="transmembrane region" description="Helical" evidence="1">
    <location>
        <begin position="50"/>
        <end position="70"/>
    </location>
</feature>
<keyword evidence="3" id="KW-1185">Reference proteome</keyword>
<feature type="transmembrane region" description="Helical" evidence="1">
    <location>
        <begin position="146"/>
        <end position="169"/>
    </location>
</feature>
<proteinExistence type="predicted"/>
<keyword evidence="1" id="KW-1133">Transmembrane helix</keyword>
<name>A0A4P6URB5_9BACL</name>
<dbReference type="AlphaFoldDB" id="A0A4P6URB5"/>
<feature type="transmembrane region" description="Helical" evidence="1">
    <location>
        <begin position="7"/>
        <end position="30"/>
    </location>
</feature>